<feature type="domain" description="VWFD" evidence="1">
    <location>
        <begin position="751"/>
        <end position="952"/>
    </location>
</feature>
<dbReference type="STRING" id="418985.A0A1V9X5B9"/>
<dbReference type="AlphaFoldDB" id="A0A1V9X5B9"/>
<dbReference type="SUPFAM" id="SSF56968">
    <property type="entry name" value="Lipovitellin-phosvitin complex, beta-sheet shell regions"/>
    <property type="match status" value="1"/>
</dbReference>
<evidence type="ECO:0000259" key="1">
    <source>
        <dbReference type="PROSITE" id="PS51233"/>
    </source>
</evidence>
<dbReference type="Proteomes" id="UP000192247">
    <property type="component" value="Unassembled WGS sequence"/>
</dbReference>
<dbReference type="InterPro" id="IPR050733">
    <property type="entry name" value="Vitellogenin/Apolipophorin"/>
</dbReference>
<evidence type="ECO:0000313" key="3">
    <source>
        <dbReference type="Proteomes" id="UP000192247"/>
    </source>
</evidence>
<dbReference type="EMBL" id="MNPL01024172">
    <property type="protein sequence ID" value="OQR68606.1"/>
    <property type="molecule type" value="Genomic_DNA"/>
</dbReference>
<gene>
    <name evidence="2" type="ORF">BIW11_12804</name>
</gene>
<protein>
    <submittedName>
        <fullName evidence="2">Vitellogenin 2-like</fullName>
    </submittedName>
</protein>
<comment type="caution">
    <text evidence="2">The sequence shown here is derived from an EMBL/GenBank/DDBJ whole genome shotgun (WGS) entry which is preliminary data.</text>
</comment>
<dbReference type="GO" id="GO:0005319">
    <property type="term" value="F:lipid transporter activity"/>
    <property type="evidence" value="ECO:0007669"/>
    <property type="project" value="InterPro"/>
</dbReference>
<keyword evidence="3" id="KW-1185">Reference proteome</keyword>
<evidence type="ECO:0000313" key="2">
    <source>
        <dbReference type="EMBL" id="OQR68606.1"/>
    </source>
</evidence>
<dbReference type="InterPro" id="IPR015819">
    <property type="entry name" value="Lipid_transp_b-sht_shell"/>
</dbReference>
<accession>A0A1V9X5B9</accession>
<reference evidence="2 3" key="1">
    <citation type="journal article" date="2017" name="Gigascience">
        <title>Draft genome of the honey bee ectoparasitic mite, Tropilaelaps mercedesae, is shaped by the parasitic life history.</title>
        <authorList>
            <person name="Dong X."/>
            <person name="Armstrong S.D."/>
            <person name="Xia D."/>
            <person name="Makepeace B.L."/>
            <person name="Darby A.C."/>
            <person name="Kadowaki T."/>
        </authorList>
    </citation>
    <scope>NUCLEOTIDE SEQUENCE [LARGE SCALE GENOMIC DNA]</scope>
    <source>
        <strain evidence="2">Wuxi-XJTLU</strain>
    </source>
</reference>
<name>A0A1V9X5B9_9ACAR</name>
<dbReference type="SMART" id="SM00216">
    <property type="entry name" value="VWD"/>
    <property type="match status" value="1"/>
</dbReference>
<dbReference type="InterPro" id="IPR001846">
    <property type="entry name" value="VWF_type-D"/>
</dbReference>
<sequence>MQQSARRVQNVLGGLPPNTFGIHRSKWFGRSQFLPLANIGLRGHWQVTQSNVSAVPRAIYAGITANKGPFISTVAGFGMLTKGFEKLDNYIRQQDGLNNIVENVLRRLRRDARQITENESVERILEYIGNAMQFNTEQNNEQPRAVVSANVFGNEFYLPVDKAFVSKVIKKAGDYLVKQMKEGGMTKPWRFVRVMMPRTYLQVAPGVNGLPVVLVNRHPIVVSLSVKDLQTRFGVEKNQVQLEPFVFAVSGLIRPTVYHTSIHTAMAIDLVGNSRTAYGVRAMEQSYVSLPISAAVQYTHETRSFAFTFRPRFEKVFSHKSRATTFKTDIQLHSAEESIPGHYRTLKGQQKPFMYNRVLGEELGMALRVQGMSMNEKYAVNFWRNNVGGQQNHAGVQELRLVLRVGNLLQAGARKPQQTEHRFSQEQNANEQAYPEYMRMIAYDHEYEKVTGRKPENVGQAVKRIAKQTEKYWSPVDSGLVRTLNNDDNIEVHSVEYVFSAKSRKKQPLVVTGHLILASTLTKQARLGEIKVNVEKQPIAFELQAVSAFTKAPQPFETEISEREQRGVFGFIANLKTRQTGQQQYTGKMEMTKSEQQKQLMTLPAQQKPWFYVHCEKDKNEGNAEMSSACEATRLHKAALNQVNFEIDLPQQIHDGLVSISHKAREALKAHLNWNLRASYFRQNATTNKIQGEITCSEQDSEGIADFSIRTPDQEELRFENVAFPKALQPNTMWSIKEQAEAILRSGWPHPVCTYNGQKLRTFDNVIVPLEAMKTDEEYVIARDNNEPSKFVVIGKKTQSDAGSATELVLVLSDATVIKFVPATPHDHYKVRVNQTEVHVTPAATRVEQYGRWSSNVLTLHVNKHQTGRNTLVVEVHDLHMSIVYDGRNFKIGLAGQWQKGQLVGLCGDMNGEYQNEFTGPRGCRYEDATDFVRAFGLTLNGGRLEGQWACPQGVYPREASQDEISEHRQRSQLVEEKKHEIRKSQPITGPHITHETMMVVLGDQLCYSIRPVAICEHGYHQTETQKNFVGFFCFHQDQPTTVQTDNVSRTLQSHVKDSDRIIYKSVNEALVCLP</sequence>
<dbReference type="SMART" id="SM01169">
    <property type="entry name" value="DUF1943"/>
    <property type="match status" value="1"/>
</dbReference>
<dbReference type="OrthoDB" id="160294at2759"/>
<dbReference type="InParanoid" id="A0A1V9X5B9"/>
<dbReference type="Pfam" id="PF00094">
    <property type="entry name" value="VWD"/>
    <property type="match status" value="1"/>
</dbReference>
<dbReference type="PROSITE" id="PS51233">
    <property type="entry name" value="VWFD"/>
    <property type="match status" value="1"/>
</dbReference>
<dbReference type="PANTHER" id="PTHR23345">
    <property type="entry name" value="VITELLOGENIN-RELATED"/>
    <property type="match status" value="1"/>
</dbReference>
<dbReference type="Pfam" id="PF09172">
    <property type="entry name" value="Vit_open_b-sht"/>
    <property type="match status" value="1"/>
</dbReference>
<dbReference type="PANTHER" id="PTHR23345:SF15">
    <property type="entry name" value="VITELLOGENIN 1-RELATED"/>
    <property type="match status" value="1"/>
</dbReference>
<dbReference type="InterPro" id="IPR015255">
    <property type="entry name" value="Vitellinogen_open_b-sht"/>
</dbReference>
<proteinExistence type="predicted"/>
<organism evidence="2 3">
    <name type="scientific">Tropilaelaps mercedesae</name>
    <dbReference type="NCBI Taxonomy" id="418985"/>
    <lineage>
        <taxon>Eukaryota</taxon>
        <taxon>Metazoa</taxon>
        <taxon>Ecdysozoa</taxon>
        <taxon>Arthropoda</taxon>
        <taxon>Chelicerata</taxon>
        <taxon>Arachnida</taxon>
        <taxon>Acari</taxon>
        <taxon>Parasitiformes</taxon>
        <taxon>Mesostigmata</taxon>
        <taxon>Gamasina</taxon>
        <taxon>Dermanyssoidea</taxon>
        <taxon>Laelapidae</taxon>
        <taxon>Tropilaelaps</taxon>
    </lineage>
</organism>